<keyword evidence="6" id="KW-1185">Reference proteome</keyword>
<comment type="caution">
    <text evidence="5">The sequence shown here is derived from an EMBL/GenBank/DDBJ whole genome shotgun (WGS) entry which is preliminary data.</text>
</comment>
<organism evidence="5 6">
    <name type="scientific">Psychrilyobacter piezotolerans</name>
    <dbReference type="NCBI Taxonomy" id="2293438"/>
    <lineage>
        <taxon>Bacteria</taxon>
        <taxon>Fusobacteriati</taxon>
        <taxon>Fusobacteriota</taxon>
        <taxon>Fusobacteriia</taxon>
        <taxon>Fusobacteriales</taxon>
        <taxon>Fusobacteriaceae</taxon>
        <taxon>Psychrilyobacter</taxon>
    </lineage>
</organism>
<feature type="domain" description="HTH deoR-type" evidence="4">
    <location>
        <begin position="3"/>
        <end position="58"/>
    </location>
</feature>
<evidence type="ECO:0000313" key="5">
    <source>
        <dbReference type="EMBL" id="REI41666.1"/>
    </source>
</evidence>
<dbReference type="InterPro" id="IPR014036">
    <property type="entry name" value="DeoR-like_C"/>
</dbReference>
<dbReference type="Gene3D" id="3.40.50.1360">
    <property type="match status" value="1"/>
</dbReference>
<name>A0ABX9KHS0_9FUSO</name>
<dbReference type="InterPro" id="IPR001034">
    <property type="entry name" value="DeoR_HTH"/>
</dbReference>
<evidence type="ECO:0000259" key="4">
    <source>
        <dbReference type="PROSITE" id="PS51000"/>
    </source>
</evidence>
<dbReference type="Pfam" id="PF08220">
    <property type="entry name" value="HTH_DeoR"/>
    <property type="match status" value="1"/>
</dbReference>
<evidence type="ECO:0000256" key="3">
    <source>
        <dbReference type="ARBA" id="ARBA00023163"/>
    </source>
</evidence>
<dbReference type="Pfam" id="PF00455">
    <property type="entry name" value="DeoRC"/>
    <property type="match status" value="1"/>
</dbReference>
<sequence>MIQIKREEIIKSILEIKKTVTLKELTEKLKTSESTIRRDLARMEENGILTRVHGGARISNISYEEDLVSKISQNNEAKEDIAFHASTYIKENDCVFLDAGTTTEYLIKHMRSKDVTVVTNGIHHIKELSKYKIKSYFTGGALKHKTGALIGKDALKTIESYNYDISFIGSNSIDIKAGLTTPDPDEALIKERVIQNSKVSYILADHTKFNKISFSKFADLKDVRIITDTIIDERYHNIKTIEEVIK</sequence>
<gene>
    <name evidence="5" type="ORF">DYH56_05850</name>
</gene>
<dbReference type="InterPro" id="IPR036388">
    <property type="entry name" value="WH-like_DNA-bd_sf"/>
</dbReference>
<dbReference type="PANTHER" id="PTHR30363:SF56">
    <property type="entry name" value="TRANSCRIPTIONAL REGULATOR, DEOR FAMILY"/>
    <property type="match status" value="1"/>
</dbReference>
<keyword evidence="2" id="KW-0238">DNA-binding</keyword>
<evidence type="ECO:0000256" key="1">
    <source>
        <dbReference type="ARBA" id="ARBA00023015"/>
    </source>
</evidence>
<dbReference type="SMART" id="SM01134">
    <property type="entry name" value="DeoRC"/>
    <property type="match status" value="1"/>
</dbReference>
<dbReference type="SUPFAM" id="SSF46785">
    <property type="entry name" value="Winged helix' DNA-binding domain"/>
    <property type="match status" value="1"/>
</dbReference>
<dbReference type="PRINTS" id="PR00037">
    <property type="entry name" value="HTHLACR"/>
</dbReference>
<dbReference type="SMART" id="SM00420">
    <property type="entry name" value="HTH_DEOR"/>
    <property type="match status" value="1"/>
</dbReference>
<protein>
    <submittedName>
        <fullName evidence="5">DeoR family transcriptional regulator</fullName>
    </submittedName>
</protein>
<keyword evidence="3" id="KW-0804">Transcription</keyword>
<evidence type="ECO:0000313" key="6">
    <source>
        <dbReference type="Proteomes" id="UP000263486"/>
    </source>
</evidence>
<dbReference type="SUPFAM" id="SSF100950">
    <property type="entry name" value="NagB/RpiA/CoA transferase-like"/>
    <property type="match status" value="1"/>
</dbReference>
<dbReference type="InterPro" id="IPR018356">
    <property type="entry name" value="Tscrpt_reg_HTH_DeoR_CS"/>
</dbReference>
<reference evidence="5 6" key="1">
    <citation type="submission" date="2018-08" db="EMBL/GenBank/DDBJ databases">
        <title>Draft genome sequence of Psychrilyobacter sp. strain SD5 isolated from Black Sea water.</title>
        <authorList>
            <person name="Yadav S."/>
            <person name="Villanueva L."/>
            <person name="Damste J.S.S."/>
        </authorList>
    </citation>
    <scope>NUCLEOTIDE SEQUENCE [LARGE SCALE GENOMIC DNA]</scope>
    <source>
        <strain evidence="5 6">SD5</strain>
    </source>
</reference>
<accession>A0ABX9KHS0</accession>
<keyword evidence="1" id="KW-0805">Transcription regulation</keyword>
<dbReference type="InterPro" id="IPR037171">
    <property type="entry name" value="NagB/RpiA_transferase-like"/>
</dbReference>
<dbReference type="Proteomes" id="UP000263486">
    <property type="component" value="Unassembled WGS sequence"/>
</dbReference>
<proteinExistence type="predicted"/>
<dbReference type="PROSITE" id="PS51000">
    <property type="entry name" value="HTH_DEOR_2"/>
    <property type="match status" value="1"/>
</dbReference>
<dbReference type="Gene3D" id="1.10.10.10">
    <property type="entry name" value="Winged helix-like DNA-binding domain superfamily/Winged helix DNA-binding domain"/>
    <property type="match status" value="1"/>
</dbReference>
<dbReference type="PANTHER" id="PTHR30363">
    <property type="entry name" value="HTH-TYPE TRANSCRIPTIONAL REGULATOR SRLR-RELATED"/>
    <property type="match status" value="1"/>
</dbReference>
<evidence type="ECO:0000256" key="2">
    <source>
        <dbReference type="ARBA" id="ARBA00023125"/>
    </source>
</evidence>
<dbReference type="RefSeq" id="WP_114641934.1">
    <property type="nucleotide sequence ID" value="NZ_JAACIO010000008.1"/>
</dbReference>
<dbReference type="InterPro" id="IPR050313">
    <property type="entry name" value="Carb_Metab_HTH_regulators"/>
</dbReference>
<dbReference type="EMBL" id="QUAJ01000008">
    <property type="protein sequence ID" value="REI41666.1"/>
    <property type="molecule type" value="Genomic_DNA"/>
</dbReference>
<dbReference type="InterPro" id="IPR036390">
    <property type="entry name" value="WH_DNA-bd_sf"/>
</dbReference>
<dbReference type="PROSITE" id="PS00894">
    <property type="entry name" value="HTH_DEOR_1"/>
    <property type="match status" value="1"/>
</dbReference>